<dbReference type="Pfam" id="PF00060">
    <property type="entry name" value="Lig_chan"/>
    <property type="match status" value="1"/>
</dbReference>
<keyword evidence="9" id="KW-0325">Glycoprotein</keyword>
<evidence type="ECO:0000259" key="14">
    <source>
        <dbReference type="SMART" id="SM00079"/>
    </source>
</evidence>
<dbReference type="InParanoid" id="K1R6K3"/>
<protein>
    <submittedName>
        <fullName evidence="16">Glutamate receptor, ionotropic kainate 3</fullName>
    </submittedName>
</protein>
<evidence type="ECO:0000256" key="6">
    <source>
        <dbReference type="ARBA" id="ARBA00023065"/>
    </source>
</evidence>
<evidence type="ECO:0000256" key="4">
    <source>
        <dbReference type="ARBA" id="ARBA00022989"/>
    </source>
</evidence>
<dbReference type="Gene3D" id="3.40.190.10">
    <property type="entry name" value="Periplasmic binding protein-like II"/>
    <property type="match status" value="2"/>
</dbReference>
<evidence type="ECO:0000256" key="10">
    <source>
        <dbReference type="ARBA" id="ARBA00023257"/>
    </source>
</evidence>
<keyword evidence="3" id="KW-0812">Transmembrane</keyword>
<evidence type="ECO:0000256" key="9">
    <source>
        <dbReference type="ARBA" id="ARBA00023180"/>
    </source>
</evidence>
<evidence type="ECO:0000259" key="15">
    <source>
        <dbReference type="SMART" id="SM00918"/>
    </source>
</evidence>
<dbReference type="SUPFAM" id="SSF53822">
    <property type="entry name" value="Periplasmic binding protein-like I"/>
    <property type="match status" value="1"/>
</dbReference>
<proteinExistence type="predicted"/>
<gene>
    <name evidence="16" type="ORF">CGI_10027343</name>
</gene>
<dbReference type="InterPro" id="IPR028082">
    <property type="entry name" value="Peripla_BP_I"/>
</dbReference>
<evidence type="ECO:0000256" key="11">
    <source>
        <dbReference type="ARBA" id="ARBA00023286"/>
    </source>
</evidence>
<comment type="subcellular location">
    <subcellularLocation>
        <location evidence="1">Membrane</location>
        <topology evidence="1">Multi-pass membrane protein</topology>
    </subcellularLocation>
    <subcellularLocation>
        <location evidence="13">Postsynaptic cell membrane</location>
    </subcellularLocation>
</comment>
<keyword evidence="6" id="KW-0406">Ion transport</keyword>
<evidence type="ECO:0000256" key="7">
    <source>
        <dbReference type="ARBA" id="ARBA00023136"/>
    </source>
</evidence>
<dbReference type="SMART" id="SM00079">
    <property type="entry name" value="PBPe"/>
    <property type="match status" value="1"/>
</dbReference>
<keyword evidence="5" id="KW-0770">Synapse</keyword>
<evidence type="ECO:0000256" key="3">
    <source>
        <dbReference type="ARBA" id="ARBA00022692"/>
    </source>
</evidence>
<dbReference type="Pfam" id="PF10613">
    <property type="entry name" value="Lig_chan-Glu_bd"/>
    <property type="match status" value="1"/>
</dbReference>
<dbReference type="GO" id="GO:0015276">
    <property type="term" value="F:ligand-gated monoatomic ion channel activity"/>
    <property type="evidence" value="ECO:0007669"/>
    <property type="project" value="InterPro"/>
</dbReference>
<dbReference type="InterPro" id="IPR019594">
    <property type="entry name" value="Glu/Gly-bd"/>
</dbReference>
<keyword evidence="12" id="KW-0407">Ion channel</keyword>
<name>K1R6K3_MAGGI</name>
<dbReference type="HOGENOM" id="CLU_007257_1_1_1"/>
<dbReference type="AlphaFoldDB" id="K1R6K3"/>
<dbReference type="GO" id="GO:0045211">
    <property type="term" value="C:postsynaptic membrane"/>
    <property type="evidence" value="ECO:0007669"/>
    <property type="project" value="UniProtKB-SubCell"/>
</dbReference>
<evidence type="ECO:0000256" key="12">
    <source>
        <dbReference type="ARBA" id="ARBA00023303"/>
    </source>
</evidence>
<keyword evidence="7" id="KW-0472">Membrane</keyword>
<dbReference type="Gene3D" id="3.40.50.2300">
    <property type="match status" value="2"/>
</dbReference>
<dbReference type="FunFam" id="1.10.287.70:FF:000143">
    <property type="entry name" value="Probable glutamate receptor"/>
    <property type="match status" value="1"/>
</dbReference>
<dbReference type="InterPro" id="IPR015683">
    <property type="entry name" value="Ionotropic_Glu_rcpt"/>
</dbReference>
<sequence length="870" mass="98677">MPMKKTMEFNQAVLLVFVELCLWQMARHQRCQKSLSGESFVFYEGILNRHESEGDVKDTLRNDLAKATDLNISAIEKCFKFNKQIDIKVLSDLQIKTLGWTNIEEAIKTAMENQGDANKDLNVIIGPFYVNVAMIAERMGIPYIITDYKGFDWIDVNRVRNHVTWKTMLDLKPPSHQVNMAVVDMMKAYGWNLAIVVKPDDQTSDQECNDMLAQMMKREISPIAYSLDVTSREKMEEQTSELLRTAQLLNIRTVVVCSPRDYRQRIIETVLNTSRTFGMMSDETRNFILLDTDFYLQSLNESNIIRNRYFNADSQLLAFRYLDEVKDLKSPTQAIANDVSRLIVEAKKRYMEAVGKVAKIDGKMFLESMKEVSFMGSTGRIQFNASSGERVNFTLHLYRHGGGQDIITRIGEWSPGNDPESRYLRLNASEPQTKKSKSLFDGVQRVAMVLEAPFVMLKNEKQLTGNNRYEGFTIDLLKVLSEKSGFEYEIYIVDKYGSPTGDGKWNGMVGEVLSGNATFGMGAISITSEREKDVDFTLGVMTTGVNLLISKPKIMDSIFQFMEPFSLNLWMAIVGASVGVSILYFVLDYPSEERKFSARETWWFSVGTLLMRGTDFAPRPSSQRILTAGFLFFVLITVSSYTANMAAFLTTNNLEKQIQSLEELVERSDFQCGTVKDSATMNFFKTSSKPIYRKVWSKMSEGGLVSGSKEGRERVRAGGYAFIFDYMINSYSELTSCETKMVGTPFRLQEHGIAMKQGASIKSILNINLLKIKESPIMTQLQTKWWENKRKCDFIESQPTVEFGIKHMAGVFIVGAGGLVCAILFFLSKKWFVAVRTKEKSAESDTGLEETLYTTDKTMSKEDIANAVKV</sequence>
<feature type="domain" description="Ionotropic glutamate receptor L-glutamate and glycine-binding" evidence="15">
    <location>
        <begin position="453"/>
        <end position="514"/>
    </location>
</feature>
<dbReference type="FunFam" id="3.40.190.10:FF:000024">
    <property type="entry name" value="Glutamate receptor, ionotropic, delta 1"/>
    <property type="match status" value="1"/>
</dbReference>
<dbReference type="EMBL" id="JH819194">
    <property type="protein sequence ID" value="EKC29561.1"/>
    <property type="molecule type" value="Genomic_DNA"/>
</dbReference>
<reference evidence="16" key="1">
    <citation type="journal article" date="2012" name="Nature">
        <title>The oyster genome reveals stress adaptation and complexity of shell formation.</title>
        <authorList>
            <person name="Zhang G."/>
            <person name="Fang X."/>
            <person name="Guo X."/>
            <person name="Li L."/>
            <person name="Luo R."/>
            <person name="Xu F."/>
            <person name="Yang P."/>
            <person name="Zhang L."/>
            <person name="Wang X."/>
            <person name="Qi H."/>
            <person name="Xiong Z."/>
            <person name="Que H."/>
            <person name="Xie Y."/>
            <person name="Holland P.W."/>
            <person name="Paps J."/>
            <person name="Zhu Y."/>
            <person name="Wu F."/>
            <person name="Chen Y."/>
            <person name="Wang J."/>
            <person name="Peng C."/>
            <person name="Meng J."/>
            <person name="Yang L."/>
            <person name="Liu J."/>
            <person name="Wen B."/>
            <person name="Zhang N."/>
            <person name="Huang Z."/>
            <person name="Zhu Q."/>
            <person name="Feng Y."/>
            <person name="Mount A."/>
            <person name="Hedgecock D."/>
            <person name="Xu Z."/>
            <person name="Liu Y."/>
            <person name="Domazet-Loso T."/>
            <person name="Du Y."/>
            <person name="Sun X."/>
            <person name="Zhang S."/>
            <person name="Liu B."/>
            <person name="Cheng P."/>
            <person name="Jiang X."/>
            <person name="Li J."/>
            <person name="Fan D."/>
            <person name="Wang W."/>
            <person name="Fu W."/>
            <person name="Wang T."/>
            <person name="Wang B."/>
            <person name="Zhang J."/>
            <person name="Peng Z."/>
            <person name="Li Y."/>
            <person name="Li N."/>
            <person name="Wang J."/>
            <person name="Chen M."/>
            <person name="He Y."/>
            <person name="Tan F."/>
            <person name="Song X."/>
            <person name="Zheng Q."/>
            <person name="Huang R."/>
            <person name="Yang H."/>
            <person name="Du X."/>
            <person name="Chen L."/>
            <person name="Yang M."/>
            <person name="Gaffney P.M."/>
            <person name="Wang S."/>
            <person name="Luo L."/>
            <person name="She Z."/>
            <person name="Ming Y."/>
            <person name="Huang W."/>
            <person name="Zhang S."/>
            <person name="Huang B."/>
            <person name="Zhang Y."/>
            <person name="Qu T."/>
            <person name="Ni P."/>
            <person name="Miao G."/>
            <person name="Wang J."/>
            <person name="Wang Q."/>
            <person name="Steinberg C.E."/>
            <person name="Wang H."/>
            <person name="Li N."/>
            <person name="Qian L."/>
            <person name="Zhang G."/>
            <person name="Li Y."/>
            <person name="Yang H."/>
            <person name="Liu X."/>
            <person name="Wang J."/>
            <person name="Yin Y."/>
            <person name="Wang J."/>
        </authorList>
    </citation>
    <scope>NUCLEOTIDE SEQUENCE [LARGE SCALE GENOMIC DNA]</scope>
    <source>
        <strain evidence="16">05x7-T-G4-1.051#20</strain>
    </source>
</reference>
<keyword evidence="8 16" id="KW-0675">Receptor</keyword>
<keyword evidence="11" id="KW-1071">Ligand-gated ion channel</keyword>
<evidence type="ECO:0000256" key="5">
    <source>
        <dbReference type="ARBA" id="ARBA00023018"/>
    </source>
</evidence>
<evidence type="ECO:0000256" key="1">
    <source>
        <dbReference type="ARBA" id="ARBA00004141"/>
    </source>
</evidence>
<keyword evidence="10" id="KW-0628">Postsynaptic cell membrane</keyword>
<keyword evidence="2" id="KW-0813">Transport</keyword>
<evidence type="ECO:0000313" key="16">
    <source>
        <dbReference type="EMBL" id="EKC29561.1"/>
    </source>
</evidence>
<dbReference type="Pfam" id="PF01094">
    <property type="entry name" value="ANF_receptor"/>
    <property type="match status" value="1"/>
</dbReference>
<feature type="domain" description="Ionotropic glutamate receptor C-terminal" evidence="14">
    <location>
        <begin position="443"/>
        <end position="788"/>
    </location>
</feature>
<organism evidence="16">
    <name type="scientific">Magallana gigas</name>
    <name type="common">Pacific oyster</name>
    <name type="synonym">Crassostrea gigas</name>
    <dbReference type="NCBI Taxonomy" id="29159"/>
    <lineage>
        <taxon>Eukaryota</taxon>
        <taxon>Metazoa</taxon>
        <taxon>Spiralia</taxon>
        <taxon>Lophotrochozoa</taxon>
        <taxon>Mollusca</taxon>
        <taxon>Bivalvia</taxon>
        <taxon>Autobranchia</taxon>
        <taxon>Pteriomorphia</taxon>
        <taxon>Ostreida</taxon>
        <taxon>Ostreoidea</taxon>
        <taxon>Ostreidae</taxon>
        <taxon>Magallana</taxon>
    </lineage>
</organism>
<accession>K1R6K3</accession>
<dbReference type="SUPFAM" id="SSF53850">
    <property type="entry name" value="Periplasmic binding protein-like II"/>
    <property type="match status" value="1"/>
</dbReference>
<dbReference type="InterPro" id="IPR001320">
    <property type="entry name" value="Iontro_rcpt_C"/>
</dbReference>
<evidence type="ECO:0000256" key="2">
    <source>
        <dbReference type="ARBA" id="ARBA00022448"/>
    </source>
</evidence>
<keyword evidence="4" id="KW-1133">Transmembrane helix</keyword>
<evidence type="ECO:0000256" key="8">
    <source>
        <dbReference type="ARBA" id="ARBA00023170"/>
    </source>
</evidence>
<dbReference type="SMART" id="SM00918">
    <property type="entry name" value="Lig_chan-Glu_bd"/>
    <property type="match status" value="1"/>
</dbReference>
<dbReference type="PANTHER" id="PTHR18966">
    <property type="entry name" value="IONOTROPIC GLUTAMATE RECEPTOR"/>
    <property type="match status" value="1"/>
</dbReference>
<dbReference type="InterPro" id="IPR001828">
    <property type="entry name" value="ANF_lig-bd_rcpt"/>
</dbReference>
<evidence type="ECO:0000256" key="13">
    <source>
        <dbReference type="ARBA" id="ARBA00034100"/>
    </source>
</evidence>